<evidence type="ECO:0000313" key="2">
    <source>
        <dbReference type="Proteomes" id="UP000634134"/>
    </source>
</evidence>
<accession>A0ABR9W9T8</accession>
<reference evidence="2" key="1">
    <citation type="submission" date="2023-07" db="EMBL/GenBank/DDBJ databases">
        <title>Dyadobacter sp. nov 'subterranea' isolated from contaminted grondwater.</title>
        <authorList>
            <person name="Szabo I."/>
            <person name="Al-Omari J."/>
            <person name="Szerdahelyi S.G."/>
            <person name="Rado J."/>
        </authorList>
    </citation>
    <scope>NUCLEOTIDE SEQUENCE [LARGE SCALE GENOMIC DNA]</scope>
    <source>
        <strain evidence="2">UP-52</strain>
    </source>
</reference>
<comment type="caution">
    <text evidence="1">The sequence shown here is derived from an EMBL/GenBank/DDBJ whole genome shotgun (WGS) entry which is preliminary data.</text>
</comment>
<evidence type="ECO:0000313" key="1">
    <source>
        <dbReference type="EMBL" id="MBE9462238.1"/>
    </source>
</evidence>
<dbReference type="NCBIfam" id="TIGR04183">
    <property type="entry name" value="Por_Secre_tail"/>
    <property type="match status" value="1"/>
</dbReference>
<gene>
    <name evidence="1" type="ORF">IEE83_10120</name>
</gene>
<keyword evidence="2" id="KW-1185">Reference proteome</keyword>
<sequence>MQTPITTKVKVYNMIGQEILCETASENAALVKVTAKQKLVSAIYLVKLTGGGIARSIRLVIP</sequence>
<name>A0ABR9W9T8_9BACT</name>
<dbReference type="InterPro" id="IPR026444">
    <property type="entry name" value="Secre_tail"/>
</dbReference>
<dbReference type="Proteomes" id="UP000634134">
    <property type="component" value="Unassembled WGS sequence"/>
</dbReference>
<dbReference type="RefSeq" id="WP_194120459.1">
    <property type="nucleotide sequence ID" value="NZ_JACYGY010000001.1"/>
</dbReference>
<dbReference type="EMBL" id="JACYGY010000001">
    <property type="protein sequence ID" value="MBE9462238.1"/>
    <property type="molecule type" value="Genomic_DNA"/>
</dbReference>
<proteinExistence type="predicted"/>
<protein>
    <submittedName>
        <fullName evidence="1">T9SS type A sorting domain-containing protein</fullName>
    </submittedName>
</protein>
<organism evidence="1 2">
    <name type="scientific">Dyadobacter subterraneus</name>
    <dbReference type="NCBI Taxonomy" id="2773304"/>
    <lineage>
        <taxon>Bacteria</taxon>
        <taxon>Pseudomonadati</taxon>
        <taxon>Bacteroidota</taxon>
        <taxon>Cytophagia</taxon>
        <taxon>Cytophagales</taxon>
        <taxon>Spirosomataceae</taxon>
        <taxon>Dyadobacter</taxon>
    </lineage>
</organism>